<feature type="non-terminal residue" evidence="1">
    <location>
        <position position="96"/>
    </location>
</feature>
<sequence>MSTSSQAKILAATNQCNINLQRRTDKLDDLIHFESRKYDDAYASPIYPNYTVRPTTPILIYYDIQLDKKKVDDDHMVITNPDDILVLSLHNIVTDN</sequence>
<organism evidence="1 2">
    <name type="scientific">Gigaspora margarita</name>
    <dbReference type="NCBI Taxonomy" id="4874"/>
    <lineage>
        <taxon>Eukaryota</taxon>
        <taxon>Fungi</taxon>
        <taxon>Fungi incertae sedis</taxon>
        <taxon>Mucoromycota</taxon>
        <taxon>Glomeromycotina</taxon>
        <taxon>Glomeromycetes</taxon>
        <taxon>Diversisporales</taxon>
        <taxon>Gigasporaceae</taxon>
        <taxon>Gigaspora</taxon>
    </lineage>
</organism>
<keyword evidence="2" id="KW-1185">Reference proteome</keyword>
<proteinExistence type="predicted"/>
<evidence type="ECO:0000313" key="2">
    <source>
        <dbReference type="Proteomes" id="UP000789901"/>
    </source>
</evidence>
<dbReference type="Proteomes" id="UP000789901">
    <property type="component" value="Unassembled WGS sequence"/>
</dbReference>
<gene>
    <name evidence="1" type="ORF">GMARGA_LOCUS40999</name>
</gene>
<name>A0ABN7XCR4_GIGMA</name>
<evidence type="ECO:0000313" key="1">
    <source>
        <dbReference type="EMBL" id="CAG8851951.1"/>
    </source>
</evidence>
<comment type="caution">
    <text evidence="1">The sequence shown here is derived from an EMBL/GenBank/DDBJ whole genome shotgun (WGS) entry which is preliminary data.</text>
</comment>
<dbReference type="EMBL" id="CAJVQB010108833">
    <property type="protein sequence ID" value="CAG8851951.1"/>
    <property type="molecule type" value="Genomic_DNA"/>
</dbReference>
<protein>
    <submittedName>
        <fullName evidence="1">2593_t:CDS:1</fullName>
    </submittedName>
</protein>
<accession>A0ABN7XCR4</accession>
<reference evidence="1 2" key="1">
    <citation type="submission" date="2021-06" db="EMBL/GenBank/DDBJ databases">
        <authorList>
            <person name="Kallberg Y."/>
            <person name="Tangrot J."/>
            <person name="Rosling A."/>
        </authorList>
    </citation>
    <scope>NUCLEOTIDE SEQUENCE [LARGE SCALE GENOMIC DNA]</scope>
    <source>
        <strain evidence="1 2">120-4 pot B 10/14</strain>
    </source>
</reference>